<keyword evidence="8 13" id="KW-0653">Protein transport</keyword>
<evidence type="ECO:0000256" key="13">
    <source>
        <dbReference type="RuleBase" id="RU364091"/>
    </source>
</evidence>
<evidence type="ECO:0000256" key="5">
    <source>
        <dbReference type="ARBA" id="ARBA00022475"/>
    </source>
</evidence>
<reference evidence="15" key="1">
    <citation type="submission" date="2021-01" db="EMBL/GenBank/DDBJ databases">
        <title>Genome sequence of strain Noviherbaspirillum sp. DKR-6.</title>
        <authorList>
            <person name="Chaudhary D.K."/>
        </authorList>
    </citation>
    <scope>NUCLEOTIDE SEQUENCE</scope>
    <source>
        <strain evidence="15">DKR-6</strain>
    </source>
</reference>
<evidence type="ECO:0000256" key="14">
    <source>
        <dbReference type="SAM" id="MobiDB-lite"/>
    </source>
</evidence>
<dbReference type="RefSeq" id="WP_200594948.1">
    <property type="nucleotide sequence ID" value="NZ_JAEPBG010000009.1"/>
</dbReference>
<evidence type="ECO:0000256" key="7">
    <source>
        <dbReference type="ARBA" id="ARBA00022795"/>
    </source>
</evidence>
<keyword evidence="11 13" id="KW-1006">Bacterial flagellum protein export</keyword>
<dbReference type="NCBIfam" id="TIGR00328">
    <property type="entry name" value="flhB"/>
    <property type="match status" value="1"/>
</dbReference>
<protein>
    <recommendedName>
        <fullName evidence="3 13">Flagellar biosynthetic protein FlhB</fullName>
    </recommendedName>
</protein>
<evidence type="ECO:0000256" key="1">
    <source>
        <dbReference type="ARBA" id="ARBA00004651"/>
    </source>
</evidence>
<organism evidence="15 16">
    <name type="scientific">Noviherbaspirillum pedocola</name>
    <dbReference type="NCBI Taxonomy" id="2801341"/>
    <lineage>
        <taxon>Bacteria</taxon>
        <taxon>Pseudomonadati</taxon>
        <taxon>Pseudomonadota</taxon>
        <taxon>Betaproteobacteria</taxon>
        <taxon>Burkholderiales</taxon>
        <taxon>Oxalobacteraceae</taxon>
        <taxon>Noviherbaspirillum</taxon>
    </lineage>
</organism>
<evidence type="ECO:0000256" key="3">
    <source>
        <dbReference type="ARBA" id="ARBA00021622"/>
    </source>
</evidence>
<comment type="caution">
    <text evidence="13">Lacks conserved residue(s) required for the propagation of feature annotation.</text>
</comment>
<sequence>MAEDSELEKTEPASQKRLDEARENGDVPRSRELATFAVLMAAGAGLWMSGPRLVGQLGKLLSNSLAFEREQAFDMSLLLTHLGSGIVDVLIAFAPIAAACMLAAIAAPMLIGGFVFSGKAFMPNFAKLNPLSGLMNLVSSHSAVELGKAVAKAVLVGVIAWVVVRGRLDEAMTLATEPLTTGSTHLGHMLLTTFILLIASLAVTAAIDAPYQLWHYANKLKMTREELRQEAKESEGNPEIKAKIRATQREMARRRMMAEIPTADVVVTNPTHYAVALKYTDGKMRAPKVVAKGADEVAAKIREIAGEHRVPLLEAPPLARALYRHTELGDEIPQALYTAVAEVLAYVFQLRAYGRNGGMRPQPPTELDVPKEMDPLNGPAQPDAAG</sequence>
<proteinExistence type="inferred from homology"/>
<dbReference type="EMBL" id="JAEPBG010000009">
    <property type="protein sequence ID" value="MBK4737003.1"/>
    <property type="molecule type" value="Genomic_DNA"/>
</dbReference>
<name>A0A934T2N9_9BURK</name>
<keyword evidence="15" id="KW-0966">Cell projection</keyword>
<dbReference type="InterPro" id="IPR006135">
    <property type="entry name" value="T3SS_substrate_exporter"/>
</dbReference>
<dbReference type="GO" id="GO:0005886">
    <property type="term" value="C:plasma membrane"/>
    <property type="evidence" value="ECO:0007669"/>
    <property type="project" value="UniProtKB-SubCell"/>
</dbReference>
<keyword evidence="9 13" id="KW-1133">Transmembrane helix</keyword>
<dbReference type="AlphaFoldDB" id="A0A934T2N9"/>
<dbReference type="Gene3D" id="3.40.1690.10">
    <property type="entry name" value="secretion proteins EscU"/>
    <property type="match status" value="1"/>
</dbReference>
<accession>A0A934T2N9</accession>
<feature type="transmembrane region" description="Helical" evidence="13">
    <location>
        <begin position="189"/>
        <end position="214"/>
    </location>
</feature>
<evidence type="ECO:0000256" key="8">
    <source>
        <dbReference type="ARBA" id="ARBA00022927"/>
    </source>
</evidence>
<dbReference type="Gene3D" id="6.10.250.2080">
    <property type="match status" value="1"/>
</dbReference>
<dbReference type="PRINTS" id="PR00950">
    <property type="entry name" value="TYPE3IMSPROT"/>
</dbReference>
<dbReference type="GO" id="GO:0009306">
    <property type="term" value="P:protein secretion"/>
    <property type="evidence" value="ECO:0007669"/>
    <property type="project" value="InterPro"/>
</dbReference>
<comment type="similarity">
    <text evidence="2 13">Belongs to the type III secretion exporter family.</text>
</comment>
<dbReference type="Proteomes" id="UP000622890">
    <property type="component" value="Unassembled WGS sequence"/>
</dbReference>
<evidence type="ECO:0000256" key="2">
    <source>
        <dbReference type="ARBA" id="ARBA00010690"/>
    </source>
</evidence>
<evidence type="ECO:0000256" key="6">
    <source>
        <dbReference type="ARBA" id="ARBA00022692"/>
    </source>
</evidence>
<feature type="compositionally biased region" description="Basic and acidic residues" evidence="14">
    <location>
        <begin position="7"/>
        <end position="26"/>
    </location>
</feature>
<evidence type="ECO:0000313" key="16">
    <source>
        <dbReference type="Proteomes" id="UP000622890"/>
    </source>
</evidence>
<feature type="region of interest" description="Disordered" evidence="14">
    <location>
        <begin position="1"/>
        <end position="26"/>
    </location>
</feature>
<comment type="caution">
    <text evidence="15">The sequence shown here is derived from an EMBL/GenBank/DDBJ whole genome shotgun (WGS) entry which is preliminary data.</text>
</comment>
<evidence type="ECO:0000256" key="12">
    <source>
        <dbReference type="ARBA" id="ARBA00025078"/>
    </source>
</evidence>
<comment type="function">
    <text evidence="12 13">Required for formation of the rod structure in the basal body of the flagellar apparatus. Together with FliI and FliH, may constitute the export apparatus of flagellin.</text>
</comment>
<feature type="transmembrane region" description="Helical" evidence="13">
    <location>
        <begin position="143"/>
        <end position="164"/>
    </location>
</feature>
<keyword evidence="16" id="KW-1185">Reference proteome</keyword>
<keyword evidence="15" id="KW-0969">Cilium</keyword>
<evidence type="ECO:0000256" key="4">
    <source>
        <dbReference type="ARBA" id="ARBA00022448"/>
    </source>
</evidence>
<feature type="region of interest" description="Disordered" evidence="14">
    <location>
        <begin position="357"/>
        <end position="386"/>
    </location>
</feature>
<dbReference type="InterPro" id="IPR006136">
    <property type="entry name" value="FlhB"/>
</dbReference>
<keyword evidence="5 13" id="KW-1003">Cell membrane</keyword>
<dbReference type="SUPFAM" id="SSF160544">
    <property type="entry name" value="EscU C-terminal domain-like"/>
    <property type="match status" value="1"/>
</dbReference>
<dbReference type="FunFam" id="3.40.1690.10:FF:000001">
    <property type="entry name" value="Flagellar biosynthetic protein FlhB"/>
    <property type="match status" value="1"/>
</dbReference>
<dbReference type="PANTHER" id="PTHR30531">
    <property type="entry name" value="FLAGELLAR BIOSYNTHETIC PROTEIN FLHB"/>
    <property type="match status" value="1"/>
</dbReference>
<evidence type="ECO:0000256" key="9">
    <source>
        <dbReference type="ARBA" id="ARBA00022989"/>
    </source>
</evidence>
<keyword evidence="6 13" id="KW-0812">Transmembrane</keyword>
<dbReference type="GO" id="GO:0044780">
    <property type="term" value="P:bacterial-type flagellum assembly"/>
    <property type="evidence" value="ECO:0007669"/>
    <property type="project" value="InterPro"/>
</dbReference>
<evidence type="ECO:0000256" key="10">
    <source>
        <dbReference type="ARBA" id="ARBA00023136"/>
    </source>
</evidence>
<keyword evidence="15" id="KW-0282">Flagellum</keyword>
<dbReference type="PANTHER" id="PTHR30531:SF12">
    <property type="entry name" value="FLAGELLAR BIOSYNTHETIC PROTEIN FLHB"/>
    <property type="match status" value="1"/>
</dbReference>
<gene>
    <name evidence="13 15" type="primary">flhB</name>
    <name evidence="15" type="ORF">JJB74_20470</name>
</gene>
<comment type="subcellular location">
    <subcellularLocation>
        <location evidence="1">Cell membrane</location>
        <topology evidence="1">Multi-pass membrane protein</topology>
    </subcellularLocation>
</comment>
<dbReference type="Pfam" id="PF01312">
    <property type="entry name" value="Bac_export_2"/>
    <property type="match status" value="1"/>
</dbReference>
<keyword evidence="10 13" id="KW-0472">Membrane</keyword>
<evidence type="ECO:0000313" key="15">
    <source>
        <dbReference type="EMBL" id="MBK4737003.1"/>
    </source>
</evidence>
<keyword evidence="4 13" id="KW-0813">Transport</keyword>
<dbReference type="InterPro" id="IPR029025">
    <property type="entry name" value="T3SS_substrate_exporter_C"/>
</dbReference>
<evidence type="ECO:0000256" key="11">
    <source>
        <dbReference type="ARBA" id="ARBA00023225"/>
    </source>
</evidence>
<keyword evidence="7 13" id="KW-1005">Bacterial flagellum biogenesis</keyword>